<protein>
    <submittedName>
        <fullName evidence="1">Uncharacterized protein</fullName>
    </submittedName>
</protein>
<sequence>MPLRRSLGMGRMLLLEERHIFRWGRVTSTVESLDV</sequence>
<reference evidence="1" key="1">
    <citation type="journal article" date="2021" name="Proc. Natl. Acad. Sci. U.S.A.">
        <title>A Catalog of Tens of Thousands of Viruses from Human Metagenomes Reveals Hidden Associations with Chronic Diseases.</title>
        <authorList>
            <person name="Tisza M.J."/>
            <person name="Buck C.B."/>
        </authorList>
    </citation>
    <scope>NUCLEOTIDE SEQUENCE</scope>
    <source>
        <strain evidence="1">Ct5tj9</strain>
    </source>
</reference>
<evidence type="ECO:0000313" key="1">
    <source>
        <dbReference type="EMBL" id="DAD69167.1"/>
    </source>
</evidence>
<name>A0A8S5LGY5_9CAUD</name>
<dbReference type="EMBL" id="BK014716">
    <property type="protein sequence ID" value="DAD69167.1"/>
    <property type="molecule type" value="Genomic_DNA"/>
</dbReference>
<proteinExistence type="predicted"/>
<accession>A0A8S5LGY5</accession>
<organism evidence="1">
    <name type="scientific">Siphoviridae sp. ct5tj9</name>
    <dbReference type="NCBI Taxonomy" id="2823564"/>
    <lineage>
        <taxon>Viruses</taxon>
        <taxon>Duplodnaviria</taxon>
        <taxon>Heunggongvirae</taxon>
        <taxon>Uroviricota</taxon>
        <taxon>Caudoviricetes</taxon>
    </lineage>
</organism>